<dbReference type="PANTHER" id="PTHR11827">
    <property type="entry name" value="SOLUTE CARRIER FAMILY 12, CATION COTRANSPORTERS"/>
    <property type="match status" value="1"/>
</dbReference>
<dbReference type="GO" id="GO:0015379">
    <property type="term" value="F:potassium:chloride symporter activity"/>
    <property type="evidence" value="ECO:0007669"/>
    <property type="project" value="TreeGrafter"/>
</dbReference>
<dbReference type="GO" id="GO:0006884">
    <property type="term" value="P:cell volume homeostasis"/>
    <property type="evidence" value="ECO:0007669"/>
    <property type="project" value="TreeGrafter"/>
</dbReference>
<evidence type="ECO:0000256" key="6">
    <source>
        <dbReference type="ARBA" id="ARBA00023136"/>
    </source>
</evidence>
<dbReference type="InterPro" id="IPR004842">
    <property type="entry name" value="SLC12A_fam"/>
</dbReference>
<feature type="transmembrane region" description="Helical" evidence="8">
    <location>
        <begin position="169"/>
        <end position="195"/>
    </location>
</feature>
<dbReference type="InterPro" id="IPR018491">
    <property type="entry name" value="SLC12_C"/>
</dbReference>
<evidence type="ECO:0000256" key="1">
    <source>
        <dbReference type="ARBA" id="ARBA00004141"/>
    </source>
</evidence>
<keyword evidence="6 8" id="KW-0472">Membrane</keyword>
<evidence type="ECO:0000256" key="4">
    <source>
        <dbReference type="ARBA" id="ARBA00022692"/>
    </source>
</evidence>
<dbReference type="Gene3D" id="1.20.1740.10">
    <property type="entry name" value="Amino acid/polyamine transporter I"/>
    <property type="match status" value="1"/>
</dbReference>
<dbReference type="InterPro" id="IPR004841">
    <property type="entry name" value="AA-permease/SLC12A_dom"/>
</dbReference>
<evidence type="ECO:0000256" key="5">
    <source>
        <dbReference type="ARBA" id="ARBA00022989"/>
    </source>
</evidence>
<evidence type="ECO:0000313" key="11">
    <source>
        <dbReference type="EMBL" id="KAJ2807392.1"/>
    </source>
</evidence>
<keyword evidence="12" id="KW-1185">Reference proteome</keyword>
<feature type="transmembrane region" description="Helical" evidence="8">
    <location>
        <begin position="265"/>
        <end position="284"/>
    </location>
</feature>
<accession>A0A9W8HXM9</accession>
<sequence length="1235" mass="134103">MSRFLSRAGTNIDDLERQLARVGSTENDTSADEAIAGSSSTSNNYSSGGGGAADERTTLIGSKADTELSPSYAGHGNGHHGGQSDDSVQYQHAHILQGEESSGKRARRSRRAAGNVSGTGAAQSAGDGEAAAAPRKLGTWDGVFMPVTLSIWGILVYVRMGYFLSQVGIAGTVVSFACGFLVTTMTTLSISAISTNGTVKGGGPYYMLSRSLGPEFGGSIGLMFYAGTLLNAVLNTVAFVEPLLNNFGQVAGDVWHIFPEGTNWHILYSAILFTLCTVVCLTGAQMFAKASTVLSTFVIASTAMILFSFVARQPFVDEEKSIYYTSWSLQTFRENLWPDLAPIAEGRPAETFSTVLGVLFPACIGIMAGASMSSSLRKPSKSIPKGTLWAILLTFVLYMAIVLSLGATTRRQTLRDNFNVLQEINVLPIIVPLGAIITSITSTLSGVISAASVLQAIAKDDLFSFLGPLRHAGDDPRRAIIITFVLAQMSFFVGDTNAVAPFTTMFNLIMFGFVNFACLVLKLAASVNFRPTFHYFKAWTAALGAVGCFTIMFFVDITSALVSTGVVVVLFLYVHYTCPPKPWGDVTQSLIYHQCRKYMLRLDLRKDHVKFWRPQILLLVHNPRSSLQLIRFCNALKKGGLYVVGHVIKGEFHEMLPEYRLQEAAWLKLVDELKVKAFVNLTVDRSDDAGARSIIFGAGLGGMRPNIVVLGFLNLQQQQQQQEQRMQLLPSGSTVLPTDGIKLNTPISPVAYVRIIEDVMAMGKAIGIAHGFSNLQMSAGGDIAVPNHSQQPLLPLSAGKRPKDGRQYIDLWPIQIGTSAPVVMSAVTSNQSHTYLTNFDSYVMVLQLGTVLHLVPYWNHHFRLRVMCFVEHERDVAEEHRRVAKLLRDLRVDAELHVHYLRRAGLATYDNASTPAAASTTEQQQRPSPLPTPQSLPPNAKSPIDMPRKVPLSAGAVPDSTEPSTPTGFSMKVNLPMPLRYEATRKGQVNSQSQSSSSGDDDASSSSGSESDSDSEVAPDRGFSTEQQQGRRRASLLERSSSRFTSNSGDETTVLSRVRTLGTHAHRAAADRLRLNTSATGTRSRSLARPRRRSDGSMVLTDFYGTFAALSSVLSSGPSRKNKGKRSIEGSIMEDAPEAAKLQDTTEPVYAEASAPAEFNDMSFKTQNRILNELIRRHSSENTALIFTALQAPEPGTSDSESRAIEYLEDIEALAHNLPPMFLVHATSLTVTTSL</sequence>
<keyword evidence="3" id="KW-0813">Transport</keyword>
<feature type="transmembrane region" description="Helical" evidence="8">
    <location>
        <begin position="388"/>
        <end position="409"/>
    </location>
</feature>
<evidence type="ECO:0000259" key="10">
    <source>
        <dbReference type="Pfam" id="PF03522"/>
    </source>
</evidence>
<reference evidence="11" key="1">
    <citation type="submission" date="2022-07" db="EMBL/GenBank/DDBJ databases">
        <title>Phylogenomic reconstructions and comparative analyses of Kickxellomycotina fungi.</title>
        <authorList>
            <person name="Reynolds N.K."/>
            <person name="Stajich J.E."/>
            <person name="Barry K."/>
            <person name="Grigoriev I.V."/>
            <person name="Crous P."/>
            <person name="Smith M.E."/>
        </authorList>
    </citation>
    <scope>NUCLEOTIDE SEQUENCE</scope>
    <source>
        <strain evidence="11">NRRL 1565</strain>
    </source>
</reference>
<comment type="similarity">
    <text evidence="2">Belongs to the SLC12A transporter family.</text>
</comment>
<dbReference type="PANTHER" id="PTHR11827:SF72">
    <property type="entry name" value="GH08340P"/>
    <property type="match status" value="1"/>
</dbReference>
<feature type="region of interest" description="Disordered" evidence="7">
    <location>
        <begin position="17"/>
        <end position="128"/>
    </location>
</feature>
<feature type="transmembrane region" description="Helical" evidence="8">
    <location>
        <begin position="216"/>
        <end position="240"/>
    </location>
</feature>
<dbReference type="Pfam" id="PF03522">
    <property type="entry name" value="SLC12"/>
    <property type="match status" value="1"/>
</dbReference>
<feature type="transmembrane region" description="Helical" evidence="8">
    <location>
        <begin position="541"/>
        <end position="574"/>
    </location>
</feature>
<dbReference type="Pfam" id="PF00324">
    <property type="entry name" value="AA_permease"/>
    <property type="match status" value="1"/>
</dbReference>
<feature type="transmembrane region" description="Helical" evidence="8">
    <location>
        <begin position="355"/>
        <end position="376"/>
    </location>
</feature>
<feature type="compositionally biased region" description="Low complexity" evidence="7">
    <location>
        <begin position="991"/>
        <end position="1010"/>
    </location>
</feature>
<evidence type="ECO:0000256" key="3">
    <source>
        <dbReference type="ARBA" id="ARBA00022448"/>
    </source>
</evidence>
<dbReference type="GO" id="GO:0005774">
    <property type="term" value="C:vacuolar membrane"/>
    <property type="evidence" value="ECO:0007669"/>
    <property type="project" value="TreeGrafter"/>
</dbReference>
<evidence type="ECO:0008006" key="13">
    <source>
        <dbReference type="Google" id="ProtNLM"/>
    </source>
</evidence>
<feature type="transmembrane region" description="Helical" evidence="8">
    <location>
        <begin position="143"/>
        <end position="163"/>
    </location>
</feature>
<name>A0A9W8HXM9_9FUNG</name>
<feature type="transmembrane region" description="Helical" evidence="8">
    <location>
        <begin position="429"/>
        <end position="458"/>
    </location>
</feature>
<evidence type="ECO:0000259" key="9">
    <source>
        <dbReference type="Pfam" id="PF00324"/>
    </source>
</evidence>
<evidence type="ECO:0000256" key="8">
    <source>
        <dbReference type="SAM" id="Phobius"/>
    </source>
</evidence>
<proteinExistence type="inferred from homology"/>
<comment type="subcellular location">
    <subcellularLocation>
        <location evidence="1">Membrane</location>
        <topology evidence="1">Multi-pass membrane protein</topology>
    </subcellularLocation>
</comment>
<feature type="domain" description="Amino acid permease/ SLC12A" evidence="9">
    <location>
        <begin position="142"/>
        <end position="617"/>
    </location>
</feature>
<feature type="transmembrane region" description="Helical" evidence="8">
    <location>
        <begin position="291"/>
        <end position="311"/>
    </location>
</feature>
<dbReference type="GO" id="GO:0055064">
    <property type="term" value="P:chloride ion homeostasis"/>
    <property type="evidence" value="ECO:0007669"/>
    <property type="project" value="TreeGrafter"/>
</dbReference>
<feature type="region of interest" description="Disordered" evidence="7">
    <location>
        <begin position="1114"/>
        <end position="1134"/>
    </location>
</feature>
<keyword evidence="4 8" id="KW-0812">Transmembrane</keyword>
<organism evidence="11 12">
    <name type="scientific">Coemansia guatemalensis</name>
    <dbReference type="NCBI Taxonomy" id="2761395"/>
    <lineage>
        <taxon>Eukaryota</taxon>
        <taxon>Fungi</taxon>
        <taxon>Fungi incertae sedis</taxon>
        <taxon>Zoopagomycota</taxon>
        <taxon>Kickxellomycotina</taxon>
        <taxon>Kickxellomycetes</taxon>
        <taxon>Kickxellales</taxon>
        <taxon>Kickxellaceae</taxon>
        <taxon>Coemansia</taxon>
    </lineage>
</organism>
<feature type="compositionally biased region" description="Polar residues" evidence="7">
    <location>
        <begin position="913"/>
        <end position="922"/>
    </location>
</feature>
<evidence type="ECO:0000256" key="2">
    <source>
        <dbReference type="ARBA" id="ARBA00010593"/>
    </source>
</evidence>
<dbReference type="OrthoDB" id="2020542at2759"/>
<dbReference type="AlphaFoldDB" id="A0A9W8HXM9"/>
<keyword evidence="5 8" id="KW-1133">Transmembrane helix</keyword>
<dbReference type="FunFam" id="1.20.1740.10:FF:000013">
    <property type="entry name" value="Solute carrier family 12 member"/>
    <property type="match status" value="1"/>
</dbReference>
<dbReference type="GO" id="GO:0034486">
    <property type="term" value="P:vacuolar transmembrane transport"/>
    <property type="evidence" value="ECO:0007669"/>
    <property type="project" value="TreeGrafter"/>
</dbReference>
<evidence type="ECO:0000313" key="12">
    <source>
        <dbReference type="Proteomes" id="UP001140094"/>
    </source>
</evidence>
<dbReference type="EMBL" id="JANBUO010000112">
    <property type="protein sequence ID" value="KAJ2807392.1"/>
    <property type="molecule type" value="Genomic_DNA"/>
</dbReference>
<dbReference type="Proteomes" id="UP001140094">
    <property type="component" value="Unassembled WGS sequence"/>
</dbReference>
<feature type="region of interest" description="Disordered" evidence="7">
    <location>
        <begin position="985"/>
        <end position="1051"/>
    </location>
</feature>
<dbReference type="GO" id="GO:0055075">
    <property type="term" value="P:potassium ion homeostasis"/>
    <property type="evidence" value="ECO:0007669"/>
    <property type="project" value="TreeGrafter"/>
</dbReference>
<feature type="compositionally biased region" description="Low complexity" evidence="7">
    <location>
        <begin position="37"/>
        <end position="46"/>
    </location>
</feature>
<protein>
    <recommendedName>
        <fullName evidence="13">Amino acid permease/ SLC12A domain-containing protein</fullName>
    </recommendedName>
</protein>
<feature type="transmembrane region" description="Helical" evidence="8">
    <location>
        <begin position="506"/>
        <end position="529"/>
    </location>
</feature>
<gene>
    <name evidence="11" type="ORF">H4R20_001308</name>
</gene>
<feature type="domain" description="SLC12A transporter C-terminal" evidence="10">
    <location>
        <begin position="628"/>
        <end position="722"/>
    </location>
</feature>
<feature type="region of interest" description="Disordered" evidence="7">
    <location>
        <begin position="1064"/>
        <end position="1093"/>
    </location>
</feature>
<evidence type="ECO:0000256" key="7">
    <source>
        <dbReference type="SAM" id="MobiDB-lite"/>
    </source>
</evidence>
<comment type="caution">
    <text evidence="11">The sequence shown here is derived from an EMBL/GenBank/DDBJ whole genome shotgun (WGS) entry which is preliminary data.</text>
</comment>
<feature type="region of interest" description="Disordered" evidence="7">
    <location>
        <begin position="913"/>
        <end position="972"/>
    </location>
</feature>